<dbReference type="Pfam" id="PF00092">
    <property type="entry name" value="VWA"/>
    <property type="match status" value="1"/>
</dbReference>
<keyword evidence="1" id="KW-1133">Transmembrane helix</keyword>
<dbReference type="AlphaFoldDB" id="A0A2S7VII1"/>
<keyword evidence="1" id="KW-0472">Membrane</keyword>
<evidence type="ECO:0000313" key="3">
    <source>
        <dbReference type="EMBL" id="PQJ61957.1"/>
    </source>
</evidence>
<dbReference type="PANTHER" id="PTHR22550">
    <property type="entry name" value="SPORE GERMINATION PROTEIN"/>
    <property type="match status" value="1"/>
</dbReference>
<reference evidence="3 4" key="1">
    <citation type="submission" date="2016-12" db="EMBL/GenBank/DDBJ databases">
        <title>Diversity of luminous bacteria.</title>
        <authorList>
            <person name="Yoshizawa S."/>
            <person name="Kogure K."/>
        </authorList>
    </citation>
    <scope>NUCLEOTIDE SEQUENCE [LARGE SCALE GENOMIC DNA]</scope>
    <source>
        <strain evidence="3 4">LC1-200</strain>
    </source>
</reference>
<accession>A0A2S7VII1</accession>
<dbReference type="InterPro" id="IPR050768">
    <property type="entry name" value="UPF0353/GerABKA_families"/>
</dbReference>
<proteinExistence type="predicted"/>
<dbReference type="SUPFAM" id="SSF53300">
    <property type="entry name" value="vWA-like"/>
    <property type="match status" value="1"/>
</dbReference>
<gene>
    <name evidence="3" type="ORF">BTO08_17000</name>
</gene>
<dbReference type="SMART" id="SM00327">
    <property type="entry name" value="VWA"/>
    <property type="match status" value="1"/>
</dbReference>
<dbReference type="InterPro" id="IPR002035">
    <property type="entry name" value="VWF_A"/>
</dbReference>
<feature type="transmembrane region" description="Helical" evidence="1">
    <location>
        <begin position="309"/>
        <end position="326"/>
    </location>
</feature>
<evidence type="ECO:0000313" key="4">
    <source>
        <dbReference type="Proteomes" id="UP000238730"/>
    </source>
</evidence>
<sequence>MDFSLTDIELAHPLWLLLLPLPLLIHYFLPGYKTKQKAIKVPYLSQLIKGLDLKTQDDTSLLKPSRWQKVLLCIAWCFMVFALTKPTILGEPQIREKIGRDVMVVVDLSGSMAEKDFKALDGKSISRLDAVKKVLAEFSQHRKGDRLGLILFGDAAFVQTPFTSDHQVWLSLLNETQVGMAGQSTHLGDAIGLTIKRFELHADKDNAPREKVAIVLTDGNDTNSVVPPLEAAKIAKAKGVRIHMIAVGDPLTVGEQALDMDIIDKVASLSGGKAFTALNRDELVDVYNAINKLEPQRYQSTTYRPKQSIHHYVIISLLVIYLLMFGRQFILSWRNKAY</sequence>
<evidence type="ECO:0000256" key="1">
    <source>
        <dbReference type="SAM" id="Phobius"/>
    </source>
</evidence>
<feature type="transmembrane region" description="Helical" evidence="1">
    <location>
        <begin position="12"/>
        <end position="29"/>
    </location>
</feature>
<evidence type="ECO:0000259" key="2">
    <source>
        <dbReference type="PROSITE" id="PS50234"/>
    </source>
</evidence>
<dbReference type="CDD" id="cd01467">
    <property type="entry name" value="vWA_BatA_type"/>
    <property type="match status" value="1"/>
</dbReference>
<keyword evidence="1" id="KW-0812">Transmembrane</keyword>
<dbReference type="Gene3D" id="3.40.50.410">
    <property type="entry name" value="von Willebrand factor, type A domain"/>
    <property type="match status" value="1"/>
</dbReference>
<feature type="domain" description="VWFA" evidence="2">
    <location>
        <begin position="101"/>
        <end position="290"/>
    </location>
</feature>
<dbReference type="InterPro" id="IPR033881">
    <property type="entry name" value="vWA_BatA_type"/>
</dbReference>
<dbReference type="Proteomes" id="UP000238730">
    <property type="component" value="Unassembled WGS sequence"/>
</dbReference>
<dbReference type="EMBL" id="MSCJ01000003">
    <property type="protein sequence ID" value="PQJ61957.1"/>
    <property type="molecule type" value="Genomic_DNA"/>
</dbReference>
<name>A0A2S7VII1_PHOAN</name>
<dbReference type="PROSITE" id="PS50234">
    <property type="entry name" value="VWFA"/>
    <property type="match status" value="1"/>
</dbReference>
<dbReference type="InterPro" id="IPR036465">
    <property type="entry name" value="vWFA_dom_sf"/>
</dbReference>
<dbReference type="RefSeq" id="WP_105061800.1">
    <property type="nucleotide sequence ID" value="NZ_MSCJ01000003.1"/>
</dbReference>
<comment type="caution">
    <text evidence="3">The sequence shown here is derived from an EMBL/GenBank/DDBJ whole genome shotgun (WGS) entry which is preliminary data.</text>
</comment>
<organism evidence="3 4">
    <name type="scientific">Photobacterium angustum</name>
    <dbReference type="NCBI Taxonomy" id="661"/>
    <lineage>
        <taxon>Bacteria</taxon>
        <taxon>Pseudomonadati</taxon>
        <taxon>Pseudomonadota</taxon>
        <taxon>Gammaproteobacteria</taxon>
        <taxon>Vibrionales</taxon>
        <taxon>Vibrionaceae</taxon>
        <taxon>Photobacterium</taxon>
    </lineage>
</organism>
<protein>
    <submittedName>
        <fullName evidence="3">Aerotolerance regulator BatA</fullName>
    </submittedName>
</protein>
<dbReference type="PANTHER" id="PTHR22550:SF18">
    <property type="entry name" value="VWFA DOMAIN-CONTAINING PROTEIN"/>
    <property type="match status" value="1"/>
</dbReference>
<dbReference type="OrthoDB" id="6206554at2"/>